<name>A0ABZ1YIK0_9ACTN</name>
<sequence>MRQPKPPDAIEELRDFLSFAVPLRSANLAYKIRSWRYSRTQAITWLTSEAERAGISLGGHGDSLQFSDPSPRTGRARDAAIRTADDLVGGIAAAALLAQLEGRGGVTAFGDYYGIAGAARAEARETHPGTPTEDPPPPHDGAHPF</sequence>
<reference evidence="2" key="1">
    <citation type="submission" date="2022-10" db="EMBL/GenBank/DDBJ databases">
        <title>The complete genomes of actinobacterial strains from the NBC collection.</title>
        <authorList>
            <person name="Joergensen T.S."/>
            <person name="Alvarez Arevalo M."/>
            <person name="Sterndorff E.B."/>
            <person name="Faurdal D."/>
            <person name="Vuksanovic O."/>
            <person name="Mourched A.-S."/>
            <person name="Charusanti P."/>
            <person name="Shaw S."/>
            <person name="Blin K."/>
            <person name="Weber T."/>
        </authorList>
    </citation>
    <scope>NUCLEOTIDE SEQUENCE [LARGE SCALE GENOMIC DNA]</scope>
    <source>
        <strain evidence="2">NBC 01686</strain>
        <plasmid evidence="2">unnamed1</plasmid>
    </source>
</reference>
<protein>
    <submittedName>
        <fullName evidence="2">Uncharacterized protein</fullName>
    </submittedName>
</protein>
<proteinExistence type="predicted"/>
<feature type="region of interest" description="Disordered" evidence="1">
    <location>
        <begin position="57"/>
        <end position="77"/>
    </location>
</feature>
<dbReference type="EMBL" id="CP109208">
    <property type="protein sequence ID" value="WUU58506.1"/>
    <property type="molecule type" value="Genomic_DNA"/>
</dbReference>
<feature type="compositionally biased region" description="Basic and acidic residues" evidence="1">
    <location>
        <begin position="136"/>
        <end position="145"/>
    </location>
</feature>
<evidence type="ECO:0000313" key="2">
    <source>
        <dbReference type="EMBL" id="WUU58506.1"/>
    </source>
</evidence>
<gene>
    <name evidence="2" type="ORF">OIE82_35600</name>
</gene>
<evidence type="ECO:0000256" key="1">
    <source>
        <dbReference type="SAM" id="MobiDB-lite"/>
    </source>
</evidence>
<accession>A0ABZ1YIK0</accession>
<geneLocation type="plasmid" evidence="2">
    <name>unnamed1</name>
</geneLocation>
<keyword evidence="2" id="KW-0614">Plasmid</keyword>
<organism evidence="2">
    <name type="scientific">Streptomyces althioticus</name>
    <dbReference type="NCBI Taxonomy" id="83380"/>
    <lineage>
        <taxon>Bacteria</taxon>
        <taxon>Bacillati</taxon>
        <taxon>Actinomycetota</taxon>
        <taxon>Actinomycetes</taxon>
        <taxon>Kitasatosporales</taxon>
        <taxon>Streptomycetaceae</taxon>
        <taxon>Streptomyces</taxon>
        <taxon>Streptomyces althioticus group</taxon>
    </lineage>
</organism>
<dbReference type="RefSeq" id="WP_266477755.1">
    <property type="nucleotide sequence ID" value="NZ_CP109208.1"/>
</dbReference>
<feature type="region of interest" description="Disordered" evidence="1">
    <location>
        <begin position="121"/>
        <end position="145"/>
    </location>
</feature>